<feature type="region of interest" description="Disordered" evidence="13">
    <location>
        <begin position="1450"/>
        <end position="1475"/>
    </location>
</feature>
<dbReference type="InterPro" id="IPR041306">
    <property type="entry name" value="C5HCH"/>
</dbReference>
<feature type="region of interest" description="Disordered" evidence="13">
    <location>
        <begin position="1636"/>
        <end position="1994"/>
    </location>
</feature>
<dbReference type="GO" id="GO:0140938">
    <property type="term" value="F:histone H3 methyltransferase activity"/>
    <property type="evidence" value="ECO:0007669"/>
    <property type="project" value="UniProtKB-ARBA"/>
</dbReference>
<feature type="compositionally biased region" description="Polar residues" evidence="13">
    <location>
        <begin position="1682"/>
        <end position="1697"/>
    </location>
</feature>
<evidence type="ECO:0000259" key="16">
    <source>
        <dbReference type="PROSITE" id="PS50280"/>
    </source>
</evidence>
<feature type="region of interest" description="Disordered" evidence="13">
    <location>
        <begin position="940"/>
        <end position="969"/>
    </location>
</feature>
<feature type="compositionally biased region" description="Low complexity" evidence="13">
    <location>
        <begin position="318"/>
        <end position="329"/>
    </location>
</feature>
<feature type="region of interest" description="Disordered" evidence="13">
    <location>
        <begin position="317"/>
        <end position="748"/>
    </location>
</feature>
<feature type="compositionally biased region" description="Basic and acidic residues" evidence="13">
    <location>
        <begin position="2298"/>
        <end position="2307"/>
    </location>
</feature>
<feature type="region of interest" description="Disordered" evidence="13">
    <location>
        <begin position="146"/>
        <end position="166"/>
    </location>
</feature>
<keyword evidence="4" id="KW-0489">Methyltransferase</keyword>
<feature type="compositionally biased region" description="Basic and acidic residues" evidence="13">
    <location>
        <begin position="372"/>
        <end position="384"/>
    </location>
</feature>
<dbReference type="GO" id="GO:0008270">
    <property type="term" value="F:zinc ion binding"/>
    <property type="evidence" value="ECO:0007669"/>
    <property type="project" value="UniProtKB-KW"/>
</dbReference>
<evidence type="ECO:0000259" key="17">
    <source>
        <dbReference type="PROSITE" id="PS50812"/>
    </source>
</evidence>
<feature type="compositionally biased region" description="Polar residues" evidence="13">
    <location>
        <begin position="1765"/>
        <end position="1786"/>
    </location>
</feature>
<dbReference type="Gene3D" id="3.30.40.10">
    <property type="entry name" value="Zinc/RING finger domain, C3HC4 (zinc finger)"/>
    <property type="match status" value="4"/>
</dbReference>
<dbReference type="Pfam" id="PF17982">
    <property type="entry name" value="C5HCH"/>
    <property type="match status" value="1"/>
</dbReference>
<feature type="compositionally biased region" description="Polar residues" evidence="13">
    <location>
        <begin position="575"/>
        <end position="593"/>
    </location>
</feature>
<dbReference type="GO" id="GO:0016279">
    <property type="term" value="F:protein-lysine N-methyltransferase activity"/>
    <property type="evidence" value="ECO:0007669"/>
    <property type="project" value="UniProtKB-ARBA"/>
</dbReference>
<dbReference type="Pfam" id="PF22908">
    <property type="entry name" value="PHD_NSD"/>
    <property type="match status" value="1"/>
</dbReference>
<keyword evidence="9" id="KW-0862">Zinc</keyword>
<feature type="compositionally biased region" description="Basic residues" evidence="13">
    <location>
        <begin position="3788"/>
        <end position="3803"/>
    </location>
</feature>
<feature type="compositionally biased region" description="Polar residues" evidence="13">
    <location>
        <begin position="52"/>
        <end position="61"/>
    </location>
</feature>
<dbReference type="InterPro" id="IPR050777">
    <property type="entry name" value="SET2_Histone-Lys_MeTrsfase"/>
</dbReference>
<feature type="compositionally biased region" description="Basic and acidic residues" evidence="13">
    <location>
        <begin position="1006"/>
        <end position="1021"/>
    </location>
</feature>
<feature type="compositionally biased region" description="Basic and acidic residues" evidence="13">
    <location>
        <begin position="2775"/>
        <end position="2784"/>
    </location>
</feature>
<feature type="compositionally biased region" description="Polar residues" evidence="13">
    <location>
        <begin position="1350"/>
        <end position="1363"/>
    </location>
</feature>
<feature type="domain" description="PWWP" evidence="17">
    <location>
        <begin position="2466"/>
        <end position="2532"/>
    </location>
</feature>
<evidence type="ECO:0000256" key="1">
    <source>
        <dbReference type="ARBA" id="ARBA00004123"/>
    </source>
</evidence>
<dbReference type="SMART" id="SM00293">
    <property type="entry name" value="PWWP"/>
    <property type="match status" value="2"/>
</dbReference>
<dbReference type="RefSeq" id="XP_028134400.1">
    <property type="nucleotide sequence ID" value="XM_028278599.1"/>
</dbReference>
<dbReference type="CDD" id="cd05838">
    <property type="entry name" value="PWWP_NSD_rpt2"/>
    <property type="match status" value="1"/>
</dbReference>
<dbReference type="CDD" id="cd15566">
    <property type="entry name" value="PHD3_NSD"/>
    <property type="match status" value="1"/>
</dbReference>
<evidence type="ECO:0000259" key="14">
    <source>
        <dbReference type="PROSITE" id="PS50016"/>
    </source>
</evidence>
<dbReference type="InterPro" id="IPR019787">
    <property type="entry name" value="Znf_PHD-finger"/>
</dbReference>
<feature type="compositionally biased region" description="Low complexity" evidence="13">
    <location>
        <begin position="467"/>
        <end position="484"/>
    </location>
</feature>
<feature type="region of interest" description="Disordered" evidence="13">
    <location>
        <begin position="1158"/>
        <end position="1278"/>
    </location>
</feature>
<dbReference type="RefSeq" id="XP_028134402.1">
    <property type="nucleotide sequence ID" value="XM_028278601.1"/>
</dbReference>
<dbReference type="InterPro" id="IPR017956">
    <property type="entry name" value="AT_hook_DNA-bd_motif"/>
</dbReference>
<dbReference type="InterPro" id="IPR055198">
    <property type="entry name" value="NSD_PHD"/>
</dbReference>
<dbReference type="InterPro" id="IPR006560">
    <property type="entry name" value="AWS_dom"/>
</dbReference>
<feature type="region of interest" description="Disordered" evidence="13">
    <location>
        <begin position="3703"/>
        <end position="3739"/>
    </location>
</feature>
<feature type="region of interest" description="Disordered" evidence="13">
    <location>
        <begin position="2633"/>
        <end position="2689"/>
    </location>
</feature>
<dbReference type="PROSITE" id="PS51215">
    <property type="entry name" value="AWS"/>
    <property type="match status" value="1"/>
</dbReference>
<feature type="compositionally biased region" description="Polar residues" evidence="13">
    <location>
        <begin position="1197"/>
        <end position="1210"/>
    </location>
</feature>
<evidence type="ECO:0000259" key="19">
    <source>
        <dbReference type="PROSITE" id="PS51215"/>
    </source>
</evidence>
<name>A0A6P7FHH0_DIAVI</name>
<feature type="compositionally biased region" description="Low complexity" evidence="13">
    <location>
        <begin position="7"/>
        <end position="16"/>
    </location>
</feature>
<dbReference type="PROSITE" id="PS50868">
    <property type="entry name" value="POST_SET"/>
    <property type="match status" value="1"/>
</dbReference>
<feature type="compositionally biased region" description="Polar residues" evidence="13">
    <location>
        <begin position="1722"/>
        <end position="1740"/>
    </location>
</feature>
<feature type="compositionally biased region" description="Basic and acidic residues" evidence="13">
    <location>
        <begin position="1755"/>
        <end position="1764"/>
    </location>
</feature>
<feature type="compositionally biased region" description="Polar residues" evidence="13">
    <location>
        <begin position="2978"/>
        <end position="2990"/>
    </location>
</feature>
<feature type="compositionally biased region" description="Polar residues" evidence="13">
    <location>
        <begin position="2103"/>
        <end position="2126"/>
    </location>
</feature>
<dbReference type="InterPro" id="IPR003616">
    <property type="entry name" value="Post-SET_dom"/>
</dbReference>
<dbReference type="PROSITE" id="PS50812">
    <property type="entry name" value="PWWP"/>
    <property type="match status" value="2"/>
</dbReference>
<feature type="compositionally biased region" description="Polar residues" evidence="13">
    <location>
        <begin position="2884"/>
        <end position="2966"/>
    </location>
</feature>
<feature type="compositionally biased region" description="Basic and acidic residues" evidence="13">
    <location>
        <begin position="817"/>
        <end position="828"/>
    </location>
</feature>
<comment type="subcellular location">
    <subcellularLocation>
        <location evidence="2">Chromosome</location>
    </subcellularLocation>
    <subcellularLocation>
        <location evidence="1">Nucleus</location>
    </subcellularLocation>
</comment>
<feature type="compositionally biased region" description="Polar residues" evidence="13">
    <location>
        <begin position="419"/>
        <end position="435"/>
    </location>
</feature>
<dbReference type="GO" id="GO:0005634">
    <property type="term" value="C:nucleus"/>
    <property type="evidence" value="ECO:0007669"/>
    <property type="project" value="UniProtKB-SubCell"/>
</dbReference>
<dbReference type="InterPro" id="IPR000313">
    <property type="entry name" value="PWWP_dom"/>
</dbReference>
<dbReference type="PROSITE" id="PS50280">
    <property type="entry name" value="SET"/>
    <property type="match status" value="1"/>
</dbReference>
<dbReference type="CDD" id="cd20144">
    <property type="entry name" value="PWWP_NSD_rpt1"/>
    <property type="match status" value="1"/>
</dbReference>
<dbReference type="Pfam" id="PF17907">
    <property type="entry name" value="AWS"/>
    <property type="match status" value="1"/>
</dbReference>
<feature type="compositionally biased region" description="Polar residues" evidence="13">
    <location>
        <begin position="443"/>
        <end position="464"/>
    </location>
</feature>
<dbReference type="CDD" id="cd15565">
    <property type="entry name" value="PHD2_NSD"/>
    <property type="match status" value="1"/>
</dbReference>
<dbReference type="FunFam" id="2.170.270.10:FF:000002">
    <property type="entry name" value="Histone-lysine N-methyltransferase"/>
    <property type="match status" value="1"/>
</dbReference>
<dbReference type="SUPFAM" id="SSF82199">
    <property type="entry name" value="SET domain"/>
    <property type="match status" value="1"/>
</dbReference>
<feature type="domain" description="SET" evidence="16">
    <location>
        <begin position="3431"/>
        <end position="3548"/>
    </location>
</feature>
<keyword evidence="3" id="KW-0158">Chromosome</keyword>
<feature type="compositionally biased region" description="Polar residues" evidence="13">
    <location>
        <begin position="1950"/>
        <end position="1968"/>
    </location>
</feature>
<feature type="region of interest" description="Disordered" evidence="13">
    <location>
        <begin position="2598"/>
        <end position="2621"/>
    </location>
</feature>
<dbReference type="InterPro" id="IPR011011">
    <property type="entry name" value="Znf_FYVE_PHD"/>
</dbReference>
<keyword evidence="8 12" id="KW-0863">Zinc-finger</keyword>
<keyword evidence="6" id="KW-0949">S-adenosyl-L-methionine</keyword>
<evidence type="ECO:0000256" key="3">
    <source>
        <dbReference type="ARBA" id="ARBA00022454"/>
    </source>
</evidence>
<feature type="domain" description="PHD-type" evidence="14">
    <location>
        <begin position="3196"/>
        <end position="3241"/>
    </location>
</feature>
<organism evidence="22">
    <name type="scientific">Diabrotica virgifera virgifera</name>
    <name type="common">western corn rootworm</name>
    <dbReference type="NCBI Taxonomy" id="50390"/>
    <lineage>
        <taxon>Eukaryota</taxon>
        <taxon>Metazoa</taxon>
        <taxon>Ecdysozoa</taxon>
        <taxon>Arthropoda</taxon>
        <taxon>Hexapoda</taxon>
        <taxon>Insecta</taxon>
        <taxon>Pterygota</taxon>
        <taxon>Neoptera</taxon>
        <taxon>Endopterygota</taxon>
        <taxon>Coleoptera</taxon>
        <taxon>Polyphaga</taxon>
        <taxon>Cucujiformia</taxon>
        <taxon>Chrysomeloidea</taxon>
        <taxon>Chrysomelidae</taxon>
        <taxon>Galerucinae</taxon>
        <taxon>Diabroticina</taxon>
        <taxon>Diabroticites</taxon>
        <taxon>Diabrotica</taxon>
    </lineage>
</organism>
<evidence type="ECO:0000313" key="21">
    <source>
        <dbReference type="RefSeq" id="XP_028134401.1"/>
    </source>
</evidence>
<feature type="compositionally biased region" description="Basic and acidic residues" evidence="13">
    <location>
        <begin position="1223"/>
        <end position="1235"/>
    </location>
</feature>
<evidence type="ECO:0000259" key="18">
    <source>
        <dbReference type="PROSITE" id="PS50868"/>
    </source>
</evidence>
<feature type="compositionally biased region" description="Basic and acidic residues" evidence="13">
    <location>
        <begin position="1813"/>
        <end position="1832"/>
    </location>
</feature>
<feature type="region of interest" description="Disordered" evidence="13">
    <location>
        <begin position="804"/>
        <end position="828"/>
    </location>
</feature>
<gene>
    <name evidence="20 21 22" type="primary">LOC114329479</name>
</gene>
<dbReference type="InterPro" id="IPR001214">
    <property type="entry name" value="SET_dom"/>
</dbReference>
<feature type="compositionally biased region" description="Polar residues" evidence="13">
    <location>
        <begin position="952"/>
        <end position="963"/>
    </location>
</feature>
<evidence type="ECO:0000259" key="15">
    <source>
        <dbReference type="PROSITE" id="PS50081"/>
    </source>
</evidence>
<feature type="region of interest" description="Disordered" evidence="13">
    <location>
        <begin position="2268"/>
        <end position="2424"/>
    </location>
</feature>
<feature type="region of interest" description="Disordered" evidence="13">
    <location>
        <begin position="853"/>
        <end position="883"/>
    </location>
</feature>
<evidence type="ECO:0000256" key="5">
    <source>
        <dbReference type="ARBA" id="ARBA00022679"/>
    </source>
</evidence>
<feature type="compositionally biased region" description="Basic and acidic residues" evidence="13">
    <location>
        <begin position="1709"/>
        <end position="1721"/>
    </location>
</feature>
<dbReference type="InterPro" id="IPR002219">
    <property type="entry name" value="PKC_DAG/PE"/>
</dbReference>
<dbReference type="GO" id="GO:0003677">
    <property type="term" value="F:DNA binding"/>
    <property type="evidence" value="ECO:0007669"/>
    <property type="project" value="InterPro"/>
</dbReference>
<feature type="compositionally biased region" description="Polar residues" evidence="13">
    <location>
        <begin position="1180"/>
        <end position="1190"/>
    </location>
</feature>
<evidence type="ECO:0000256" key="10">
    <source>
        <dbReference type="ARBA" id="ARBA00022853"/>
    </source>
</evidence>
<feature type="region of interest" description="Disordered" evidence="13">
    <location>
        <begin position="991"/>
        <end position="1035"/>
    </location>
</feature>
<dbReference type="SMART" id="SM00570">
    <property type="entry name" value="AWS"/>
    <property type="match status" value="1"/>
</dbReference>
<feature type="compositionally biased region" description="Basic and acidic residues" evidence="13">
    <location>
        <begin position="393"/>
        <end position="402"/>
    </location>
</feature>
<feature type="compositionally biased region" description="Polar residues" evidence="13">
    <location>
        <begin position="1868"/>
        <end position="1886"/>
    </location>
</feature>
<feature type="compositionally biased region" description="Basic and acidic residues" evidence="13">
    <location>
        <begin position="333"/>
        <end position="347"/>
    </location>
</feature>
<feature type="compositionally biased region" description="Basic and acidic residues" evidence="13">
    <location>
        <begin position="32"/>
        <end position="44"/>
    </location>
</feature>
<evidence type="ECO:0000256" key="8">
    <source>
        <dbReference type="ARBA" id="ARBA00022771"/>
    </source>
</evidence>
<evidence type="ECO:0000256" key="13">
    <source>
        <dbReference type="SAM" id="MobiDB-lite"/>
    </source>
</evidence>
<feature type="region of interest" description="Disordered" evidence="13">
    <location>
        <begin position="2101"/>
        <end position="2126"/>
    </location>
</feature>
<feature type="compositionally biased region" description="Basic residues" evidence="13">
    <location>
        <begin position="1549"/>
        <end position="1559"/>
    </location>
</feature>
<dbReference type="Pfam" id="PF00855">
    <property type="entry name" value="PWWP"/>
    <property type="match status" value="2"/>
</dbReference>
<evidence type="ECO:0000256" key="11">
    <source>
        <dbReference type="ARBA" id="ARBA00023242"/>
    </source>
</evidence>
<evidence type="ECO:0000256" key="6">
    <source>
        <dbReference type="ARBA" id="ARBA00022691"/>
    </source>
</evidence>
<accession>A0A6P7FHH0</accession>
<feature type="region of interest" description="Disordered" evidence="13">
    <location>
        <begin position="2775"/>
        <end position="2815"/>
    </location>
</feature>
<dbReference type="PANTHER" id="PTHR22884">
    <property type="entry name" value="SET DOMAIN PROTEINS"/>
    <property type="match status" value="1"/>
</dbReference>
<feature type="compositionally biased region" description="Polar residues" evidence="13">
    <location>
        <begin position="523"/>
        <end position="542"/>
    </location>
</feature>
<keyword evidence="10" id="KW-0156">Chromatin regulator</keyword>
<dbReference type="SUPFAM" id="SSF63748">
    <property type="entry name" value="Tudor/PWWP/MBT"/>
    <property type="match status" value="2"/>
</dbReference>
<feature type="domain" description="PWWP" evidence="17">
    <location>
        <begin position="3246"/>
        <end position="3308"/>
    </location>
</feature>
<feature type="compositionally biased region" description="Basic and acidic residues" evidence="13">
    <location>
        <begin position="2606"/>
        <end position="2616"/>
    </location>
</feature>
<feature type="compositionally biased region" description="Basic residues" evidence="13">
    <location>
        <begin position="1893"/>
        <end position="1912"/>
    </location>
</feature>
<dbReference type="InterPro" id="IPR046341">
    <property type="entry name" value="SET_dom_sf"/>
</dbReference>
<feature type="compositionally biased region" description="Polar residues" evidence="13">
    <location>
        <begin position="1564"/>
        <end position="1587"/>
    </location>
</feature>
<feature type="domain" description="Phorbol-ester/DAG-type" evidence="15">
    <location>
        <begin position="3184"/>
        <end position="3235"/>
    </location>
</feature>
<evidence type="ECO:0000256" key="7">
    <source>
        <dbReference type="ARBA" id="ARBA00022723"/>
    </source>
</evidence>
<feature type="region of interest" description="Disordered" evidence="13">
    <location>
        <begin position="1074"/>
        <end position="1104"/>
    </location>
</feature>
<sequence length="3835" mass="428167">MKNEMKSTAANTSTNNRNDTQASQKSSASDEEPMHEVVNKDTGRKANRMSDVGSTSFGNGTEHNEVKKVSMETTDPDPISIFSDADDPIFSMKTDRSGSTNDACHFKAGASTSRMSTNKFQDNNGNLEQEDVSKLLKLLSKPNLMSSPWDKRKNSKTPLKTYSNPRKSSKESAIIESFGLPDTSIIPEKSSKPGILDANISDASEITLEALKFGDESWCVDFAEDFLVLSEIRVKACPQNHVLVNKSLNSSMEASTPVKQGSSAIMHVKNKFNGAVANSKPNSNYLLKHDVNISPNKSDIVIKKNNLTIDEHEVEFFSSNGTSTPNSTTIKTNRLDKSVQKEKESHRSKSTPNTKRISESYIDKTPTNDNTSSEKRTLRSDATRDNTNQSKDTTPHKSREISSLESQCSGETRKLRSFTAPTTPSEFSSLESQRSGKTRKLKSSSVPGTPSELSSLESQCSGETQKLKSSTEPSTPSEPYSLESQCSGETRKLKLSTASGTSLPPDLSSLESQCSGETRKLRSSTAPGTPTELSSFESQYSGKTRKLKSSTAPGTPSELSSLESQCSGETRKLRSSTTPGTPSEISSLESQRSGKARKLKLSTVPSTPSKLGSLESLCSGETQKLRSSTAPGAASELGPLESHCSGETQKLKPSTAHGTPLELGSLESQCSGKTQKLKSSTAPGTPSEHSLLESQCSGETRKLRSSTAPGTPSEHISLESQCSGETRKLRSSTAPSTPSEPSKCSKTNDVFSNLTVNLQTDFQTTKTTPVSKMLSSSDFNKQKLKVTITKETSSTVNNKPKAVLTKTTSDPNIQVSSKEKNEKMKCVSDSEVSRNEDYVRQLKIILHPLRTPMESPKAKQAKRRSTRLNISQDSKTTNEKKSASREMILQLVDVIPVPDKEEYKSPLLKNPAFVKLFQKEECPLLDVLMNKDPKMKVKANRKQDPKSCGHKANSTTHNLPSTSKNEDLPVISQNSCSKLKENYQQTLEVKAIDHNKSNTEPQCSSSDREASRIESVKEADAYKSPTPKSPTKFYSNLKKSPEMLELKSIIQKISESEGRRCKVTTNEKLSECLKSRQYNKKPSSSTSNLTDNTSSNPSLNKLETPDKIDLNSERASASSTNHFLSPTDNLRGRTRKIIEMLADDDQKTFIDQKYASEAKQREIKSVVPVETTNTNNTTTKNELQESSNDLLNIRPVKNQTSSKGPQTIVESTKKVNRSNKLLLSEKEIDKNKENNSRSSSNEENIPNLEPKSIPKQSNQNVPTDNLKEQDNNCSNSAERNVSLVSHDILICKETKMSCDTTQANIETQNGTTNVNSTKDGEDKDKVCTVSLAKAKETNKENQSDTLSVAQNNNTVKALDTSRSTAKENDLCDQNKSSDNCNVPKGFLEQELKEKEQNHAVGSTNNLDVSREQIEIEKHITVGVRSNLESNKTDGDKLDLTPDSNNVLLSKRRSLRSQGETSKKQKQVQPELEQESAEVLENGANAQKGEAMSTSGITSVEIRADRSSKYAPHKQVATEIEIAPILDANQCQGMDENEVKKSPDITPKGKAGRRSKHPPHRRDLANTTDNETDSLKASTTPITLNANQSQQTENIETLKAQDITLCKIIPDTNMTENESSSLSALTKPSVLNTSQCQEVEKNDALKSPDFTPKGKAGRRSKHTPQKREVTNTTKTENDVINALTPSSIINASQCQKVSPDTPRGTLSKPNKRDVTDTIEHESSSLNVLKTPMVASTNASQCRKSDKTETLLSPDITPKRKSDRSTKTTPSRPDVSDTTENKSGSPNALKTLPILNANQCQKVEKNEILLSPDTTPKRKLDKTSKDIAHKREVTDSTDNGSAPQVMLTKDLPQDSENNRSTHTKEPIDSGKSQSDTFDVTEMSDSSDMLSPLGTPKRKRGRPKRQSKDIAHKRKVTDSTENESAPQVMLTPNLPQDSENNRSTHNKEPIDSGKSQSDTFVVNEMSDSSDMLSPLGTLKKKRGKPKKHSTVKEDNSQSTLTEHISLLGNSPVSKSGQKIVNMDDGTIEVKRKRGRPRKTLTEEEIKESVINNCEDISVSQKLDGDNERTVSKSTLNEIPSTLQMDKIVDDLKIRVNGQIKSKHLLKTNNSKSTLENSQETENTSTQNVPTLFTGRKEMSNQSENLLDEEVWTINKLSSEATKISSNADNKELKRAKSSLNEKLEQNNEFTSTGNLKDLNKISTRDLLISSPRKKRYSRRNSDFHEETEEINLDRRRRSKSCVIGRISDSATDEDDWCIKTRSRTSLGDKILCTTDDEGESDSENNISRRTRSKTSLGERISSGDDKDSAKVRSKSSLGEARSFVEHNVSVLPRRRTRRSSSVKQSLPLEEKRQSRSMNNANAEENRFKSNNDVKDGDTSANFNDSSKENIVDGGKREMSMRKKKVASTNESRSKAFPYSKPSKSRRSLQLLKRPQQYVKRRHSLGSKSDIIRRFKAIYKQEHKPFLPQLGDFVWAQFSNYPYWPSFVSKEPDSGLFTKIAKKGLSERTVHHVNFFGDKGRTAWIYNRRLMVYKNRNDLEKLYNTLQEFKAFAEVKAFFVRSGLSKKWTAAVDELEYVKTSGFDFKKITRFLTLTNVSSDEESTTDEDIEKLSKGKKSLDTENVDDQEEIVHVQKKIKLESDSPPTSKQKLSRKKLVKDSSEMSSEASYPLTEPKKEEPNDDDEVKDDSIEHKINPDTLRHFGSYSIDEQKALYKRNNLFKGVPKEKVCYYCFESGDLLKCKGGCNGLYHRYCASQVLVEKYPRRRKFRTSPVKSESMAKVENAKPEAVESLSPTATSPEVVEEPVKAPPVKTSESPEVDDTHVQIVTVPSFRYQSPPKKTFPPDFVNMSLADQIDFKMKEIMGKFESTTYVDILSESSSDEKVTSSPVTKTPLENNVNKTSPSLTALVNNQTDESQSSNGQNATEESVNADKTSPSLKPVVNNLTEESQSSNGQNVTEESMNVDKTSPSLKPLVNNRSEESQSSNGENVTEESMNVDVDYTKDRASKHRAPTKHVTADCRPITHSKNSSHRVNGYRNPFAKHVTADSEIGLDSKTFKCGFCVEDIDPYCFICYETVSKKGGTTRQKCSLHPCPRFYHPDCLKLWPQTQWSLIQTTKNRFSQEEQDSFVCPQHVCHTCASDDPRAAISRCPWDKIVKCLCCPASYHSTNFCIPAGTVIISTTQIVCPRHRYRTKPYTINTTWCLLCNEGGNLICCETCPTSIHPECMTVNLTDDDRFICEDCESGRLPLYDEVVWVKLGNYKWWPSLIIFPNEIPPKVQSTKHHPGEFVVKFFGTYDYYWMNRGRAFLFQEGDTIDNGINTKKKFQAAFTRAVEEAVVAHQMKKQFKILQAAETAVSMKPPPYIKIKVSKPVGNVRLTELDLSNTTACECDPKQVSPCGPDSNCLNRLLLTECHPEVCPAGKRCKNQSFEKREYPTLVPYRTDMRGWGLKTLEPIKKGQFVIEYVGELIDDEEYQRRIQKMHEQKEENYYFLTIYKDRMIDAGPKGNIARFMNHCCQPNCETQKWTVNGNTRVGLFATVDIPADTELTFNYNLECTGTEKKVCKCGAPNCSGFIGVKAKNDSAELRKPKKEKKKKEPEKPMELPPCYICQRKGRVSLCNNKICNKAYHLRCLKLKERPDSKKFVCPWHYCNVCSKRTIRCCVKCLNSFCPSHSEGNVRYDNLMGFVCHTHDPTNATSQAVNVTVRKRRSNNVTDEAQVSSTTTDNDDFDTEADSSTCRKSRKSKKTVEEDENIDFDISESCTSSPLKGADDESQDETVSSATVSDFEEEIRPKRKKKQIKKLRTKKRKLKFSNRKTINRNTITANSVNDTTESNLNVDM</sequence>
<protein>
    <submittedName>
        <fullName evidence="20 21">Uncharacterized protein LOC114329479</fullName>
    </submittedName>
</protein>
<reference evidence="20 21" key="1">
    <citation type="submission" date="2025-04" db="UniProtKB">
        <authorList>
            <consortium name="RefSeq"/>
        </authorList>
    </citation>
    <scope>IDENTIFICATION</scope>
    <source>
        <tissue evidence="20 21">Whole insect</tissue>
    </source>
</reference>
<feature type="compositionally biased region" description="Low complexity" evidence="13">
    <location>
        <begin position="1082"/>
        <end position="1100"/>
    </location>
</feature>
<dbReference type="CDD" id="cd15567">
    <property type="entry name" value="PHD4_NSD"/>
    <property type="match status" value="1"/>
</dbReference>
<dbReference type="Gene3D" id="2.170.270.10">
    <property type="entry name" value="SET domain"/>
    <property type="match status" value="1"/>
</dbReference>
<feature type="region of interest" description="Disordered" evidence="13">
    <location>
        <begin position="3754"/>
        <end position="3803"/>
    </location>
</feature>
<dbReference type="Gene3D" id="2.30.30.140">
    <property type="match status" value="2"/>
</dbReference>
<evidence type="ECO:0000256" key="4">
    <source>
        <dbReference type="ARBA" id="ARBA00022603"/>
    </source>
</evidence>
<feature type="compositionally biased region" description="Polar residues" evidence="13">
    <location>
        <begin position="1254"/>
        <end position="1263"/>
    </location>
</feature>
<feature type="compositionally biased region" description="Basic and acidic residues" evidence="13">
    <location>
        <begin position="2360"/>
        <end position="2374"/>
    </location>
</feature>
<dbReference type="KEGG" id="dvv:114329479"/>
<feature type="region of interest" description="Disordered" evidence="13">
    <location>
        <begin position="1350"/>
        <end position="1379"/>
    </location>
</feature>
<feature type="compositionally biased region" description="Basic and acidic residues" evidence="13">
    <location>
        <begin position="1854"/>
        <end position="1866"/>
    </location>
</feature>
<feature type="compositionally biased region" description="Polar residues" evidence="13">
    <location>
        <begin position="805"/>
        <end position="816"/>
    </location>
</feature>
<dbReference type="GO" id="GO:0032259">
    <property type="term" value="P:methylation"/>
    <property type="evidence" value="ECO:0007669"/>
    <property type="project" value="UniProtKB-KW"/>
</dbReference>
<feature type="compositionally biased region" description="Polar residues" evidence="13">
    <location>
        <begin position="619"/>
        <end position="630"/>
    </location>
</feature>
<feature type="compositionally biased region" description="Polar residues" evidence="13">
    <location>
        <begin position="549"/>
        <end position="568"/>
    </location>
</feature>
<dbReference type="SMART" id="SM00249">
    <property type="entry name" value="PHD"/>
    <property type="match status" value="3"/>
</dbReference>
<evidence type="ECO:0000313" key="22">
    <source>
        <dbReference type="RefSeq" id="XP_028134402.1"/>
    </source>
</evidence>
<dbReference type="RefSeq" id="XP_028134401.1">
    <property type="nucleotide sequence ID" value="XM_028278600.1"/>
</dbReference>
<feature type="domain" description="Post-SET" evidence="18">
    <location>
        <begin position="3555"/>
        <end position="3571"/>
    </location>
</feature>
<feature type="compositionally biased region" description="Basic and acidic residues" evidence="13">
    <location>
        <begin position="1936"/>
        <end position="1948"/>
    </location>
</feature>
<dbReference type="SUPFAM" id="SSF57903">
    <property type="entry name" value="FYVE/PHD zinc finger"/>
    <property type="match status" value="1"/>
</dbReference>
<dbReference type="SMART" id="SM00384">
    <property type="entry name" value="AT_hook"/>
    <property type="match status" value="3"/>
</dbReference>
<keyword evidence="5" id="KW-0808">Transferase</keyword>
<feature type="compositionally biased region" description="Polar residues" evidence="13">
    <location>
        <begin position="156"/>
        <end position="166"/>
    </location>
</feature>
<keyword evidence="7" id="KW-0479">Metal-binding</keyword>
<feature type="compositionally biased region" description="Polar residues" evidence="13">
    <location>
        <begin position="17"/>
        <end position="27"/>
    </location>
</feature>
<feature type="compositionally biased region" description="Basic residues" evidence="13">
    <location>
        <begin position="1654"/>
        <end position="1663"/>
    </location>
</feature>
<feature type="compositionally biased region" description="Basic residues" evidence="13">
    <location>
        <begin position="1975"/>
        <end position="1986"/>
    </location>
</feature>
<dbReference type="InterPro" id="IPR013083">
    <property type="entry name" value="Znf_RING/FYVE/PHD"/>
</dbReference>
<feature type="compositionally biased region" description="Basic and acidic residues" evidence="13">
    <location>
        <begin position="2382"/>
        <end position="2397"/>
    </location>
</feature>
<proteinExistence type="predicted"/>
<evidence type="ECO:0000313" key="20">
    <source>
        <dbReference type="RefSeq" id="XP_028134400.1"/>
    </source>
</evidence>
<dbReference type="CDD" id="cd19173">
    <property type="entry name" value="SET_NSD"/>
    <property type="match status" value="1"/>
</dbReference>
<dbReference type="SMART" id="SM00317">
    <property type="entry name" value="SET"/>
    <property type="match status" value="1"/>
</dbReference>
<evidence type="ECO:0000256" key="9">
    <source>
        <dbReference type="ARBA" id="ARBA00022833"/>
    </source>
</evidence>
<feature type="region of interest" description="Disordered" evidence="13">
    <location>
        <begin position="1"/>
        <end position="102"/>
    </location>
</feature>
<dbReference type="CDD" id="cd15568">
    <property type="entry name" value="PHD5_NSD"/>
    <property type="match status" value="1"/>
</dbReference>
<dbReference type="Pfam" id="PF00856">
    <property type="entry name" value="SET"/>
    <property type="match status" value="1"/>
</dbReference>
<dbReference type="InterPro" id="IPR001965">
    <property type="entry name" value="Znf_PHD"/>
</dbReference>
<feature type="compositionally biased region" description="Low complexity" evidence="13">
    <location>
        <begin position="731"/>
        <end position="742"/>
    </location>
</feature>
<feature type="region of interest" description="Disordered" evidence="13">
    <location>
        <begin position="1537"/>
        <end position="1587"/>
    </location>
</feature>
<dbReference type="PROSITE" id="PS50081">
    <property type="entry name" value="ZF_DAG_PE_2"/>
    <property type="match status" value="1"/>
</dbReference>
<feature type="region of interest" description="Disordered" evidence="13">
    <location>
        <begin position="2873"/>
        <end position="2993"/>
    </location>
</feature>
<dbReference type="SMART" id="SM00508">
    <property type="entry name" value="PostSET"/>
    <property type="match status" value="1"/>
</dbReference>
<feature type="compositionally biased region" description="Polar residues" evidence="13">
    <location>
        <begin position="666"/>
        <end position="698"/>
    </location>
</feature>
<dbReference type="GO" id="GO:0005694">
    <property type="term" value="C:chromosome"/>
    <property type="evidence" value="ECO:0007669"/>
    <property type="project" value="UniProtKB-SubCell"/>
</dbReference>
<evidence type="ECO:0000256" key="12">
    <source>
        <dbReference type="PROSITE-ProRule" id="PRU00146"/>
    </source>
</evidence>
<feature type="region of interest" description="Disordered" evidence="13">
    <location>
        <begin position="2209"/>
        <end position="2228"/>
    </location>
</feature>
<dbReference type="FunFam" id="2.30.30.140:FF:000099">
    <property type="entry name" value="Histone-lysine N-methyltransferase"/>
    <property type="match status" value="1"/>
</dbReference>
<dbReference type="OrthoDB" id="422362at2759"/>
<keyword evidence="11" id="KW-0539">Nucleus</keyword>
<feature type="domain" description="AWS" evidence="19">
    <location>
        <begin position="3379"/>
        <end position="3429"/>
    </location>
</feature>
<dbReference type="PROSITE" id="PS50016">
    <property type="entry name" value="ZF_PHD_2"/>
    <property type="match status" value="1"/>
</dbReference>
<dbReference type="PRINTS" id="PR00929">
    <property type="entry name" value="ATHOOK"/>
</dbReference>
<evidence type="ECO:0000256" key="2">
    <source>
        <dbReference type="ARBA" id="ARBA00004286"/>
    </source>
</evidence>